<evidence type="ECO:0000256" key="4">
    <source>
        <dbReference type="ARBA" id="ARBA00022989"/>
    </source>
</evidence>
<dbReference type="EMBL" id="MFGW01000141">
    <property type="protein sequence ID" value="OGF64066.1"/>
    <property type="molecule type" value="Genomic_DNA"/>
</dbReference>
<dbReference type="STRING" id="1817863.A2Y62_15515"/>
<comment type="subcellular location">
    <subcellularLocation>
        <location evidence="1">Cell membrane</location>
        <topology evidence="1">Multi-pass membrane protein</topology>
    </subcellularLocation>
</comment>
<evidence type="ECO:0000256" key="1">
    <source>
        <dbReference type="ARBA" id="ARBA00004651"/>
    </source>
</evidence>
<feature type="transmembrane region" description="Helical" evidence="6">
    <location>
        <begin position="82"/>
        <end position="106"/>
    </location>
</feature>
<evidence type="ECO:0000256" key="3">
    <source>
        <dbReference type="ARBA" id="ARBA00022692"/>
    </source>
</evidence>
<dbReference type="PANTHER" id="PTHR40277">
    <property type="entry name" value="BLL5419 PROTEIN"/>
    <property type="match status" value="1"/>
</dbReference>
<evidence type="ECO:0000256" key="6">
    <source>
        <dbReference type="SAM" id="Phobius"/>
    </source>
</evidence>
<feature type="transmembrane region" description="Helical" evidence="6">
    <location>
        <begin position="127"/>
        <end position="146"/>
    </location>
</feature>
<evidence type="ECO:0000313" key="7">
    <source>
        <dbReference type="EMBL" id="OGF64066.1"/>
    </source>
</evidence>
<feature type="non-terminal residue" evidence="7">
    <location>
        <position position="242"/>
    </location>
</feature>
<proteinExistence type="predicted"/>
<dbReference type="Proteomes" id="UP000178943">
    <property type="component" value="Unassembled WGS sequence"/>
</dbReference>
<feature type="transmembrane region" description="Helical" evidence="6">
    <location>
        <begin position="12"/>
        <end position="31"/>
    </location>
</feature>
<dbReference type="Pfam" id="PF03706">
    <property type="entry name" value="LPG_synthase_TM"/>
    <property type="match status" value="1"/>
</dbReference>
<feature type="transmembrane region" description="Helical" evidence="6">
    <location>
        <begin position="43"/>
        <end position="62"/>
    </location>
</feature>
<dbReference type="InterPro" id="IPR022791">
    <property type="entry name" value="L-PG_synthase/AglD"/>
</dbReference>
<comment type="caution">
    <text evidence="7">The sequence shown here is derived from an EMBL/GenBank/DDBJ whole genome shotgun (WGS) entry which is preliminary data.</text>
</comment>
<feature type="transmembrane region" description="Helical" evidence="6">
    <location>
        <begin position="152"/>
        <end position="172"/>
    </location>
</feature>
<evidence type="ECO:0000256" key="2">
    <source>
        <dbReference type="ARBA" id="ARBA00022475"/>
    </source>
</evidence>
<keyword evidence="3 6" id="KW-0812">Transmembrane</keyword>
<organism evidence="7 8">
    <name type="scientific">Candidatus Fischerbacteria bacterium RBG_13_37_8</name>
    <dbReference type="NCBI Taxonomy" id="1817863"/>
    <lineage>
        <taxon>Bacteria</taxon>
        <taxon>Candidatus Fischeribacteriota</taxon>
    </lineage>
</organism>
<feature type="transmembrane region" description="Helical" evidence="6">
    <location>
        <begin position="212"/>
        <end position="232"/>
    </location>
</feature>
<dbReference type="GO" id="GO:0005886">
    <property type="term" value="C:plasma membrane"/>
    <property type="evidence" value="ECO:0007669"/>
    <property type="project" value="UniProtKB-SubCell"/>
</dbReference>
<evidence type="ECO:0000256" key="5">
    <source>
        <dbReference type="ARBA" id="ARBA00023136"/>
    </source>
</evidence>
<evidence type="ECO:0000313" key="8">
    <source>
        <dbReference type="Proteomes" id="UP000178943"/>
    </source>
</evidence>
<reference evidence="7 8" key="1">
    <citation type="journal article" date="2016" name="Nat. Commun.">
        <title>Thousands of microbial genomes shed light on interconnected biogeochemical processes in an aquifer system.</title>
        <authorList>
            <person name="Anantharaman K."/>
            <person name="Brown C.T."/>
            <person name="Hug L.A."/>
            <person name="Sharon I."/>
            <person name="Castelle C.J."/>
            <person name="Probst A.J."/>
            <person name="Thomas B.C."/>
            <person name="Singh A."/>
            <person name="Wilkins M.J."/>
            <person name="Karaoz U."/>
            <person name="Brodie E.L."/>
            <person name="Williams K.H."/>
            <person name="Hubbard S.S."/>
            <person name="Banfield J.F."/>
        </authorList>
    </citation>
    <scope>NUCLEOTIDE SEQUENCE [LARGE SCALE GENOMIC DNA]</scope>
</reference>
<keyword evidence="4 6" id="KW-1133">Transmembrane helix</keyword>
<protein>
    <recommendedName>
        <fullName evidence="9">Flippase-like domain-containing protein</fullName>
    </recommendedName>
</protein>
<sequence>MSKKIGTIKFGHIRALISFILFAIILYLLDWNNIISSLLKADLDLLIIAFSLHAIGLIVSVIRWDILLKAVTIQQSFKELLAIYWVSLFYNLFLPTSIGGDIVRVYDLSRNTGKLEGSITSVIMDRLIGMIVLLLIAVLALFAGVQLVYSQLLLWTIIFLSGFLFFLVLLLFPSVRKPLSLLLPTKIHEFIRKKTKQIFDSFSQYKHNPKTLLLTLLWSIILQLNVIFYFYLIGKALNINLQ</sequence>
<keyword evidence="5 6" id="KW-0472">Membrane</keyword>
<gene>
    <name evidence="7" type="ORF">A2Y62_15515</name>
</gene>
<dbReference type="PANTHER" id="PTHR40277:SF1">
    <property type="entry name" value="BLL5419 PROTEIN"/>
    <property type="match status" value="1"/>
</dbReference>
<dbReference type="NCBIfam" id="TIGR00374">
    <property type="entry name" value="flippase-like domain"/>
    <property type="match status" value="1"/>
</dbReference>
<name>A0A1F5VKV9_9BACT</name>
<accession>A0A1F5VKV9</accession>
<keyword evidence="2" id="KW-1003">Cell membrane</keyword>
<evidence type="ECO:0008006" key="9">
    <source>
        <dbReference type="Google" id="ProtNLM"/>
    </source>
</evidence>
<dbReference type="AlphaFoldDB" id="A0A1F5VKV9"/>